<dbReference type="GO" id="GO:0016899">
    <property type="term" value="F:oxidoreductase activity, acting on the CH-OH group of donors, oxygen as acceptor"/>
    <property type="evidence" value="ECO:0007669"/>
    <property type="project" value="InterPro"/>
</dbReference>
<evidence type="ECO:0000259" key="1">
    <source>
        <dbReference type="PROSITE" id="PS51387"/>
    </source>
</evidence>
<dbReference type="Pfam" id="PF01565">
    <property type="entry name" value="FAD_binding_4"/>
    <property type="match status" value="1"/>
</dbReference>
<dbReference type="Proteomes" id="UP000717515">
    <property type="component" value="Unassembled WGS sequence"/>
</dbReference>
<sequence length="509" mass="57057">MHEAHPSFRDALSPLSPKGGFSLLKAGHGALHFSFSFFHFFNCLYLSSHSHTHHSTRTFSHQDSPLLTMTKHDTDVTAAPVEQLQVKLGSAMAIVDGVQFSSGDNEWKNWGQNLTCNPNRVFYPTKVEDLKVIAREAKLNNKKIRCAGSGHSWCGAAVTNDYLVLVQNMNKIHAPVQSKELQAKEGRDGWTVTIETGVLVSELDQFLRQHNPPLALPSNVVPGVVRYGGILTMGCHGGSINARTMCDMITEMTIINAEGELVTYNEAKDPEAFNAACLNLGLLGMIYTATLKVEVMHTRLRMIDSYPTLEEICKSKDAGLKLKAMILKNDSTEFFYWPFAHFMKPEQNLSIWLKQWERTTEAAETHETKSRLDARPPMVDNPFFSEFHVGERVMETPDALHFHFGDGVTTVVDAGCAFKVDKDFKNACEAIYELVEKNWAFTTSMPERMGTALELRFIKSSNKIMSPAYDEDPEAIYCMMNVMAASGTPGFEEYSVEIVQNWISKYQAK</sequence>
<dbReference type="PANTHER" id="PTHR43762">
    <property type="entry name" value="L-GULONOLACTONE OXIDASE"/>
    <property type="match status" value="1"/>
</dbReference>
<dbReference type="Gene3D" id="3.30.465.10">
    <property type="match status" value="1"/>
</dbReference>
<dbReference type="InterPro" id="IPR016169">
    <property type="entry name" value="FAD-bd_PCMH_sub2"/>
</dbReference>
<dbReference type="AlphaFoldDB" id="A0A9P8A4P8"/>
<reference evidence="2" key="1">
    <citation type="submission" date="2021-07" db="EMBL/GenBank/DDBJ databases">
        <title>Draft genome of Mortierella alpina, strain LL118, isolated from an aspen leaf litter sample.</title>
        <authorList>
            <person name="Yang S."/>
            <person name="Vinatzer B.A."/>
        </authorList>
    </citation>
    <scope>NUCLEOTIDE SEQUENCE</scope>
    <source>
        <strain evidence="2">LL118</strain>
    </source>
</reference>
<protein>
    <recommendedName>
        <fullName evidence="1">FAD-binding PCMH-type domain-containing protein</fullName>
    </recommendedName>
</protein>
<dbReference type="InterPro" id="IPR016166">
    <property type="entry name" value="FAD-bd_PCMH"/>
</dbReference>
<dbReference type="PROSITE" id="PS51387">
    <property type="entry name" value="FAD_PCMH"/>
    <property type="match status" value="1"/>
</dbReference>
<dbReference type="PANTHER" id="PTHR43762:SF1">
    <property type="entry name" value="D-ARABINONO-1,4-LACTONE OXIDASE"/>
    <property type="match status" value="1"/>
</dbReference>
<feature type="domain" description="FAD-binding PCMH-type" evidence="1">
    <location>
        <begin position="114"/>
        <end position="296"/>
    </location>
</feature>
<dbReference type="InterPro" id="IPR010031">
    <property type="entry name" value="FAD_lactone_oxidase-like"/>
</dbReference>
<dbReference type="InterPro" id="IPR006094">
    <property type="entry name" value="Oxid_FAD_bind_N"/>
</dbReference>
<gene>
    <name evidence="2" type="ORF">KVV02_008241</name>
</gene>
<name>A0A9P8A4P8_MORAP</name>
<dbReference type="Gene3D" id="3.30.43.10">
    <property type="entry name" value="Uridine Diphospho-n-acetylenolpyruvylglucosamine Reductase, domain 2"/>
    <property type="match status" value="1"/>
</dbReference>
<dbReference type="InterPro" id="IPR016167">
    <property type="entry name" value="FAD-bd_PCMH_sub1"/>
</dbReference>
<dbReference type="SUPFAM" id="SSF56176">
    <property type="entry name" value="FAD-binding/transporter-associated domain-like"/>
    <property type="match status" value="1"/>
</dbReference>
<evidence type="ECO:0000313" key="2">
    <source>
        <dbReference type="EMBL" id="KAG9324273.1"/>
    </source>
</evidence>
<dbReference type="GO" id="GO:0071949">
    <property type="term" value="F:FAD binding"/>
    <property type="evidence" value="ECO:0007669"/>
    <property type="project" value="InterPro"/>
</dbReference>
<organism evidence="2 3">
    <name type="scientific">Mortierella alpina</name>
    <name type="common">Oleaginous fungus</name>
    <name type="synonym">Mortierella renispora</name>
    <dbReference type="NCBI Taxonomy" id="64518"/>
    <lineage>
        <taxon>Eukaryota</taxon>
        <taxon>Fungi</taxon>
        <taxon>Fungi incertae sedis</taxon>
        <taxon>Mucoromycota</taxon>
        <taxon>Mortierellomycotina</taxon>
        <taxon>Mortierellomycetes</taxon>
        <taxon>Mortierellales</taxon>
        <taxon>Mortierellaceae</taxon>
        <taxon>Mortierella</taxon>
    </lineage>
</organism>
<evidence type="ECO:0000313" key="3">
    <source>
        <dbReference type="Proteomes" id="UP000717515"/>
    </source>
</evidence>
<proteinExistence type="predicted"/>
<accession>A0A9P8A4P8</accession>
<dbReference type="EMBL" id="JAIFTL010000072">
    <property type="protein sequence ID" value="KAG9324273.1"/>
    <property type="molecule type" value="Genomic_DNA"/>
</dbReference>
<dbReference type="InterPro" id="IPR036318">
    <property type="entry name" value="FAD-bd_PCMH-like_sf"/>
</dbReference>
<comment type="caution">
    <text evidence="2">The sequence shown here is derived from an EMBL/GenBank/DDBJ whole genome shotgun (WGS) entry which is preliminary data.</text>
</comment>